<keyword evidence="3" id="KW-0413">Isomerase</keyword>
<proteinExistence type="inferred from homology"/>
<dbReference type="PANTHER" id="PTHR43090:SF2">
    <property type="entry name" value="1-(5-PHOSPHORIBOSYL)-5-[(5-PHOSPHORIBOSYLAMINO)METHYLIDENEAMINO] IMIDAZOLE-4-CARBOXAMIDE ISOMERASE"/>
    <property type="match status" value="1"/>
</dbReference>
<dbReference type="SUPFAM" id="SSF51366">
    <property type="entry name" value="Ribulose-phoshate binding barrel"/>
    <property type="match status" value="1"/>
</dbReference>
<accession>Q0W6C2</accession>
<dbReference type="GeneID" id="5143384"/>
<dbReference type="InterPro" id="IPR006062">
    <property type="entry name" value="His_biosynth"/>
</dbReference>
<dbReference type="eggNOG" id="arCOG00616">
    <property type="taxonomic scope" value="Archaea"/>
</dbReference>
<protein>
    <submittedName>
        <fullName evidence="3">Phosphoribosylformimino-5-aminoimidazole carboxamide ribotide isomerase</fullName>
        <ecNumber evidence="3">5.3.1.16</ecNumber>
    </submittedName>
</protein>
<dbReference type="GO" id="GO:0000105">
    <property type="term" value="P:L-histidine biosynthetic process"/>
    <property type="evidence" value="ECO:0007669"/>
    <property type="project" value="UniProtKB-KW"/>
</dbReference>
<keyword evidence="2" id="KW-0028">Amino-acid biosynthesis</keyword>
<dbReference type="CDD" id="cd04723">
    <property type="entry name" value="HisA_HisF"/>
    <property type="match status" value="1"/>
</dbReference>
<organism evidence="3 4">
    <name type="scientific">Methanocella arvoryzae (strain DSM 22066 / NBRC 105507 / MRE50)</name>
    <dbReference type="NCBI Taxonomy" id="351160"/>
    <lineage>
        <taxon>Archaea</taxon>
        <taxon>Methanobacteriati</taxon>
        <taxon>Methanobacteriota</taxon>
        <taxon>Stenosarchaea group</taxon>
        <taxon>Methanomicrobia</taxon>
        <taxon>Methanocellales</taxon>
        <taxon>Methanocellaceae</taxon>
        <taxon>Methanocella</taxon>
    </lineage>
</organism>
<dbReference type="InterPro" id="IPR044524">
    <property type="entry name" value="Isoase_HisA-like"/>
</dbReference>
<dbReference type="EC" id="5.3.1.16" evidence="3"/>
<evidence type="ECO:0000313" key="3">
    <source>
        <dbReference type="EMBL" id="CAJ36071.1"/>
    </source>
</evidence>
<dbReference type="InterPro" id="IPR011060">
    <property type="entry name" value="RibuloseP-bd_barrel"/>
</dbReference>
<dbReference type="KEGG" id="rci:RCIX677"/>
<dbReference type="InterPro" id="IPR013785">
    <property type="entry name" value="Aldolase_TIM"/>
</dbReference>
<dbReference type="GO" id="GO:0005737">
    <property type="term" value="C:cytoplasm"/>
    <property type="evidence" value="ECO:0007669"/>
    <property type="project" value="TreeGrafter"/>
</dbReference>
<reference evidence="3 4" key="1">
    <citation type="journal article" date="2006" name="Science">
        <title>Genome of rice cluster I archaea -- the key methane producers in the rice rhizosphere.</title>
        <authorList>
            <person name="Erkel C."/>
            <person name="Kube M."/>
            <person name="Reinhardt R."/>
            <person name="Liesack W."/>
        </authorList>
    </citation>
    <scope>NUCLEOTIDE SEQUENCE [LARGE SCALE GENOMIC DNA]</scope>
    <source>
        <strain evidence="4">DSM 22066 / NBRC 105507 / MRE50</strain>
    </source>
</reference>
<dbReference type="GO" id="GO:0000162">
    <property type="term" value="P:L-tryptophan biosynthetic process"/>
    <property type="evidence" value="ECO:0007669"/>
    <property type="project" value="TreeGrafter"/>
</dbReference>
<sequence length="229" mass="24493">MFRCILACDLKGGVVVRGVRGEREKYRPIHEYSRLVTTSAPLEVIRTMRPKETYIADLDRITGAGDHLSTISDISAISSTMVDAGISREEDAARLRKVSDSIIMGTETASLSLIEALQARDVLVSVDMRHGQMMAADPALPESPMMVVRRLNELDLGGIILLDIARVGSGEGIDLGLLSDAASISRHPVIVGGGVRDVQDLEQMEKAGAAGAIIASAVHSLAIPLDLLR</sequence>
<evidence type="ECO:0000256" key="1">
    <source>
        <dbReference type="ARBA" id="ARBA00009667"/>
    </source>
</evidence>
<name>Q0W6C2_METAR</name>
<evidence type="ECO:0000313" key="4">
    <source>
        <dbReference type="Proteomes" id="UP000000663"/>
    </source>
</evidence>
<dbReference type="STRING" id="351160.RCIX677"/>
<dbReference type="GO" id="GO:0003949">
    <property type="term" value="F:1-(5-phosphoribosyl)-5-[(5-phosphoribosylamino)methylideneamino]imidazole-4-carboxamide isomerase activity"/>
    <property type="evidence" value="ECO:0007669"/>
    <property type="project" value="UniProtKB-EC"/>
</dbReference>
<dbReference type="OrthoDB" id="146815at2157"/>
<dbReference type="AlphaFoldDB" id="Q0W6C2"/>
<keyword evidence="4" id="KW-1185">Reference proteome</keyword>
<keyword evidence="2" id="KW-0368">Histidine biosynthesis</keyword>
<dbReference type="Pfam" id="PF00977">
    <property type="entry name" value="His_biosynth"/>
    <property type="match status" value="1"/>
</dbReference>
<comment type="similarity">
    <text evidence="1 2">Belongs to the HisA/HisF family.</text>
</comment>
<dbReference type="RefSeq" id="WP_012036438.1">
    <property type="nucleotide sequence ID" value="NC_009464.1"/>
</dbReference>
<evidence type="ECO:0000256" key="2">
    <source>
        <dbReference type="RuleBase" id="RU003657"/>
    </source>
</evidence>
<dbReference type="Gene3D" id="3.20.20.70">
    <property type="entry name" value="Aldolase class I"/>
    <property type="match status" value="1"/>
</dbReference>
<dbReference type="PANTHER" id="PTHR43090">
    <property type="entry name" value="1-(5-PHOSPHORIBOSYL)-5-[(5-PHOSPHORIBOSYLAMINO)METHYLIDENEAMINO] IMIDAZOLE-4-CARBOXAMIDE ISOMERASE"/>
    <property type="match status" value="1"/>
</dbReference>
<gene>
    <name evidence="3" type="primary">hisA-1</name>
    <name evidence="3" type="ORF">RCIX677</name>
</gene>
<dbReference type="EMBL" id="AM114193">
    <property type="protein sequence ID" value="CAJ36071.1"/>
    <property type="molecule type" value="Genomic_DNA"/>
</dbReference>
<dbReference type="Proteomes" id="UP000000663">
    <property type="component" value="Chromosome"/>
</dbReference>